<dbReference type="InterPro" id="IPR020845">
    <property type="entry name" value="AMP-binding_CS"/>
</dbReference>
<dbReference type="PROSITE" id="PS00455">
    <property type="entry name" value="AMP_BINDING"/>
    <property type="match status" value="1"/>
</dbReference>
<evidence type="ECO:0000313" key="9">
    <source>
        <dbReference type="Proteomes" id="UP000297966"/>
    </source>
</evidence>
<dbReference type="GO" id="GO:0016878">
    <property type="term" value="F:acid-thiol ligase activity"/>
    <property type="evidence" value="ECO:0007669"/>
    <property type="project" value="UniProtKB-ARBA"/>
</dbReference>
<dbReference type="SUPFAM" id="SSF56801">
    <property type="entry name" value="Acetyl-CoA synthetase-like"/>
    <property type="match status" value="1"/>
</dbReference>
<dbReference type="AlphaFoldDB" id="A0A4Y9M8F8"/>
<dbReference type="Gene3D" id="3.30.300.30">
    <property type="match status" value="1"/>
</dbReference>
<dbReference type="Proteomes" id="UP000297966">
    <property type="component" value="Unassembled WGS sequence"/>
</dbReference>
<evidence type="ECO:0000259" key="6">
    <source>
        <dbReference type="Pfam" id="PF00501"/>
    </source>
</evidence>
<reference evidence="8 9" key="1">
    <citation type="submission" date="2019-03" db="EMBL/GenBank/DDBJ databases">
        <title>Bradyrhizobium diversity isolated from nodules of Chamaecrista fasciculata.</title>
        <authorList>
            <person name="Klepa M.S."/>
            <person name="Urquiaga M.O."/>
            <person name="Hungria M."/>
            <person name="Delamuta J.R."/>
        </authorList>
    </citation>
    <scope>NUCLEOTIDE SEQUENCE [LARGE SCALE GENOMIC DNA]</scope>
    <source>
        <strain evidence="8 9">CNPSo 3448</strain>
    </source>
</reference>
<dbReference type="InterPro" id="IPR025110">
    <property type="entry name" value="AMP-bd_C"/>
</dbReference>
<dbReference type="InterPro" id="IPR050237">
    <property type="entry name" value="ATP-dep_AMP-bd_enzyme"/>
</dbReference>
<name>A0A4Y9M8F8_9BRAD</name>
<evidence type="ECO:0000256" key="2">
    <source>
        <dbReference type="ARBA" id="ARBA00022598"/>
    </source>
</evidence>
<dbReference type="InterPro" id="IPR000873">
    <property type="entry name" value="AMP-dep_synth/lig_dom"/>
</dbReference>
<dbReference type="EC" id="6.2.1.44" evidence="4"/>
<keyword evidence="2 8" id="KW-0436">Ligase</keyword>
<feature type="domain" description="AMP-dependent synthetase/ligase" evidence="6">
    <location>
        <begin position="32"/>
        <end position="411"/>
    </location>
</feature>
<comment type="catalytic activity">
    <reaction evidence="3">
        <text>3-(methylsulfanyl)propanoate + ATP + CoA = 3-(methylsulfanyl)propanoyl-CoA + AMP + diphosphate</text>
        <dbReference type="Rhea" id="RHEA:43052"/>
        <dbReference type="ChEBI" id="CHEBI:30616"/>
        <dbReference type="ChEBI" id="CHEBI:33019"/>
        <dbReference type="ChEBI" id="CHEBI:49016"/>
        <dbReference type="ChEBI" id="CHEBI:57287"/>
        <dbReference type="ChEBI" id="CHEBI:82815"/>
        <dbReference type="ChEBI" id="CHEBI:456215"/>
        <dbReference type="EC" id="6.2.1.44"/>
    </reaction>
    <physiologicalReaction direction="left-to-right" evidence="3">
        <dbReference type="Rhea" id="RHEA:43053"/>
    </physiologicalReaction>
</comment>
<dbReference type="Gene3D" id="3.40.50.12780">
    <property type="entry name" value="N-terminal domain of ligase-like"/>
    <property type="match status" value="1"/>
</dbReference>
<accession>A0A4Y9M8F8</accession>
<dbReference type="Pfam" id="PF13193">
    <property type="entry name" value="AMP-binding_C"/>
    <property type="match status" value="1"/>
</dbReference>
<keyword evidence="9" id="KW-1185">Reference proteome</keyword>
<sequence>MSPYAARPWGALYEANQEGGVPKASNIVSIFKKSVRSAAAQPAVIYFDQKISYAELDASSDAFATALADEGFGQGDRLALYLQNTPAFVIAALAAWKLGGIVVTVNPMNTARELALILDDSLPKALVCQDELYRDVVSGLRRTLPAVFTTSAFDFQSRNDRRIFGGLSRGKVASNLIQLIEARKGRSATIIEPAASDLAMLVYTSGTTGVPKGSMNTHGGAVITAESIARWMHVETGTPVLGVAPLFHITGLIAGLALALVRAAPLILTYRFHPNVTADAIEEHGAGVAFCAITALMAMLNEGTVRADQLKSLTTICSGGAPVPAQVLRDFKAKFGHYIYHGYGMTETNGPVVLVPADREAPIDELTGTLSIGVPTPHTQAWIADENGAPAAIGEQGEIIINGSSLSAGYWNNPEDTAKTMQPDGLRSGDIGFMDANGWFYLVDRKKDMINAGGYKVWPREVEDVLYTHPAVREVAVVGTPDSYRGETVRAVISLKHGQHATMDELQEFCRQRMAAYKYPRIIEIVEELPKNSSGKILRRALRDAFSAGQAAPAPKIG</sequence>
<comment type="similarity">
    <text evidence="1">Belongs to the ATP-dependent AMP-binding enzyme family.</text>
</comment>
<dbReference type="EMBL" id="SPQT01000001">
    <property type="protein sequence ID" value="TFV51479.1"/>
    <property type="molecule type" value="Genomic_DNA"/>
</dbReference>
<evidence type="ECO:0000259" key="7">
    <source>
        <dbReference type="Pfam" id="PF13193"/>
    </source>
</evidence>
<proteinExistence type="inferred from homology"/>
<evidence type="ECO:0000256" key="4">
    <source>
        <dbReference type="ARBA" id="ARBA00066616"/>
    </source>
</evidence>
<protein>
    <recommendedName>
        <fullName evidence="5">3-methylmercaptopropionyl-CoA ligase</fullName>
        <ecNumber evidence="4">6.2.1.44</ecNumber>
    </recommendedName>
</protein>
<dbReference type="FunFam" id="3.30.300.30:FF:000008">
    <property type="entry name" value="2,3-dihydroxybenzoate-AMP ligase"/>
    <property type="match status" value="1"/>
</dbReference>
<evidence type="ECO:0000256" key="3">
    <source>
        <dbReference type="ARBA" id="ARBA00051915"/>
    </source>
</evidence>
<evidence type="ECO:0000313" key="8">
    <source>
        <dbReference type="EMBL" id="TFV51479.1"/>
    </source>
</evidence>
<dbReference type="InterPro" id="IPR042099">
    <property type="entry name" value="ANL_N_sf"/>
</dbReference>
<gene>
    <name evidence="8" type="ORF">E4K65_03860</name>
</gene>
<dbReference type="PANTHER" id="PTHR43767:SF1">
    <property type="entry name" value="NONRIBOSOMAL PEPTIDE SYNTHASE PES1 (EUROFUNG)-RELATED"/>
    <property type="match status" value="1"/>
</dbReference>
<comment type="caution">
    <text evidence="8">The sequence shown here is derived from an EMBL/GenBank/DDBJ whole genome shotgun (WGS) entry which is preliminary data.</text>
</comment>
<dbReference type="InterPro" id="IPR045851">
    <property type="entry name" value="AMP-bd_C_sf"/>
</dbReference>
<evidence type="ECO:0000256" key="1">
    <source>
        <dbReference type="ARBA" id="ARBA00006432"/>
    </source>
</evidence>
<organism evidence="8 9">
    <name type="scientific">Bradyrhizobium niftali</name>
    <dbReference type="NCBI Taxonomy" id="2560055"/>
    <lineage>
        <taxon>Bacteria</taxon>
        <taxon>Pseudomonadati</taxon>
        <taxon>Pseudomonadota</taxon>
        <taxon>Alphaproteobacteria</taxon>
        <taxon>Hyphomicrobiales</taxon>
        <taxon>Nitrobacteraceae</taxon>
        <taxon>Bradyrhizobium</taxon>
    </lineage>
</organism>
<dbReference type="OrthoDB" id="9803968at2"/>
<dbReference type="PANTHER" id="PTHR43767">
    <property type="entry name" value="LONG-CHAIN-FATTY-ACID--COA LIGASE"/>
    <property type="match status" value="1"/>
</dbReference>
<feature type="domain" description="AMP-binding enzyme C-terminal" evidence="7">
    <location>
        <begin position="461"/>
        <end position="536"/>
    </location>
</feature>
<evidence type="ECO:0000256" key="5">
    <source>
        <dbReference type="ARBA" id="ARBA00067668"/>
    </source>
</evidence>
<dbReference type="Pfam" id="PF00501">
    <property type="entry name" value="AMP-binding"/>
    <property type="match status" value="1"/>
</dbReference>